<gene>
    <name evidence="6" type="ORF">DNHGIG_30430</name>
</gene>
<proteinExistence type="predicted"/>
<protein>
    <submittedName>
        <fullName evidence="6">Transcriptional regulator</fullName>
    </submittedName>
</protein>
<dbReference type="EMBL" id="BOQE01000001">
    <property type="protein sequence ID" value="GIM47494.1"/>
    <property type="molecule type" value="Genomic_DNA"/>
</dbReference>
<dbReference type="SMART" id="SM01012">
    <property type="entry name" value="ANTAR"/>
    <property type="match status" value="1"/>
</dbReference>
<dbReference type="PANTHER" id="PTHR44591:SF3">
    <property type="entry name" value="RESPONSE REGULATORY DOMAIN-CONTAINING PROTEIN"/>
    <property type="match status" value="1"/>
</dbReference>
<name>A0AAV4LIB8_9BACL</name>
<dbReference type="InterPro" id="IPR050595">
    <property type="entry name" value="Bact_response_regulator"/>
</dbReference>
<feature type="modified residue" description="4-aspartylphosphate" evidence="3">
    <location>
        <position position="55"/>
    </location>
</feature>
<dbReference type="PIRSF" id="PIRSF036382">
    <property type="entry name" value="RR_antiterm"/>
    <property type="match status" value="1"/>
</dbReference>
<dbReference type="GO" id="GO:0003723">
    <property type="term" value="F:RNA binding"/>
    <property type="evidence" value="ECO:0007669"/>
    <property type="project" value="InterPro"/>
</dbReference>
<sequence>MSKARIMVVDDESILRMDIKEMLIEAGYDVVAEANTGELAIELAALHRPDLIVMDVKMPKMNGIKASKIIQQSFKIPVLLLTAYSETDLIKEARNANVVGYLVKPISEQDLIPAVEVALGQSERIKALLGNIQELEYKMETRKLVEKAKGILMEIYKIPEEDAYKKIRSYCMTNRTSMKEVAEYVIKHRQLDSRRVSSLNLR</sequence>
<dbReference type="InterPro" id="IPR011006">
    <property type="entry name" value="CheY-like_superfamily"/>
</dbReference>
<dbReference type="InterPro" id="IPR001789">
    <property type="entry name" value="Sig_transdc_resp-reg_receiver"/>
</dbReference>
<reference evidence="6" key="1">
    <citation type="journal article" date="2023" name="Int. J. Syst. Evol. Microbiol.">
        <title>Collibacillus ludicampi gen. nov., sp. nov., a new soil bacterium of the family Alicyclobacillaceae.</title>
        <authorList>
            <person name="Jojima T."/>
            <person name="Ioku Y."/>
            <person name="Fukuta Y."/>
            <person name="Shirasaka N."/>
            <person name="Matsumura Y."/>
            <person name="Mori M."/>
        </authorList>
    </citation>
    <scope>NUCLEOTIDE SEQUENCE</scope>
    <source>
        <strain evidence="6">TP075</strain>
    </source>
</reference>
<keyword evidence="2" id="KW-0902">Two-component regulatory system</keyword>
<dbReference type="InterPro" id="IPR005561">
    <property type="entry name" value="ANTAR"/>
</dbReference>
<dbReference type="Proteomes" id="UP001057291">
    <property type="component" value="Unassembled WGS sequence"/>
</dbReference>
<evidence type="ECO:0000313" key="7">
    <source>
        <dbReference type="Proteomes" id="UP001057291"/>
    </source>
</evidence>
<dbReference type="SUPFAM" id="SSF52172">
    <property type="entry name" value="CheY-like"/>
    <property type="match status" value="1"/>
</dbReference>
<dbReference type="InterPro" id="IPR008327">
    <property type="entry name" value="Sig_transdc_resp-reg_antiterm"/>
</dbReference>
<dbReference type="Pfam" id="PF00072">
    <property type="entry name" value="Response_reg"/>
    <property type="match status" value="1"/>
</dbReference>
<dbReference type="SMART" id="SM00448">
    <property type="entry name" value="REC"/>
    <property type="match status" value="1"/>
</dbReference>
<feature type="domain" description="Response regulatory" evidence="4">
    <location>
        <begin position="5"/>
        <end position="119"/>
    </location>
</feature>
<dbReference type="RefSeq" id="WP_282200464.1">
    <property type="nucleotide sequence ID" value="NZ_BOQE01000001.1"/>
</dbReference>
<dbReference type="Pfam" id="PF03861">
    <property type="entry name" value="ANTAR"/>
    <property type="match status" value="1"/>
</dbReference>
<dbReference type="PANTHER" id="PTHR44591">
    <property type="entry name" value="STRESS RESPONSE REGULATOR PROTEIN 1"/>
    <property type="match status" value="1"/>
</dbReference>
<dbReference type="GO" id="GO:0000160">
    <property type="term" value="P:phosphorelay signal transduction system"/>
    <property type="evidence" value="ECO:0007669"/>
    <property type="project" value="UniProtKB-KW"/>
</dbReference>
<evidence type="ECO:0000256" key="3">
    <source>
        <dbReference type="PROSITE-ProRule" id="PRU00169"/>
    </source>
</evidence>
<accession>A0AAV4LIB8</accession>
<comment type="caution">
    <text evidence="6">The sequence shown here is derived from an EMBL/GenBank/DDBJ whole genome shotgun (WGS) entry which is preliminary data.</text>
</comment>
<keyword evidence="1 3" id="KW-0597">Phosphoprotein</keyword>
<feature type="domain" description="ANTAR" evidence="5">
    <location>
        <begin position="125"/>
        <end position="186"/>
    </location>
</feature>
<dbReference type="AlphaFoldDB" id="A0AAV4LIB8"/>
<keyword evidence="7" id="KW-1185">Reference proteome</keyword>
<dbReference type="Gene3D" id="3.40.50.2300">
    <property type="match status" value="1"/>
</dbReference>
<evidence type="ECO:0000259" key="5">
    <source>
        <dbReference type="PROSITE" id="PS50921"/>
    </source>
</evidence>
<evidence type="ECO:0000313" key="6">
    <source>
        <dbReference type="EMBL" id="GIM47494.1"/>
    </source>
</evidence>
<evidence type="ECO:0000256" key="1">
    <source>
        <dbReference type="ARBA" id="ARBA00022553"/>
    </source>
</evidence>
<dbReference type="PROSITE" id="PS50110">
    <property type="entry name" value="RESPONSE_REGULATORY"/>
    <property type="match status" value="1"/>
</dbReference>
<dbReference type="PROSITE" id="PS50921">
    <property type="entry name" value="ANTAR"/>
    <property type="match status" value="1"/>
</dbReference>
<organism evidence="6 7">
    <name type="scientific">Collibacillus ludicampi</name>
    <dbReference type="NCBI Taxonomy" id="2771369"/>
    <lineage>
        <taxon>Bacteria</taxon>
        <taxon>Bacillati</taxon>
        <taxon>Bacillota</taxon>
        <taxon>Bacilli</taxon>
        <taxon>Bacillales</taxon>
        <taxon>Alicyclobacillaceae</taxon>
        <taxon>Collibacillus</taxon>
    </lineage>
</organism>
<evidence type="ECO:0000256" key="2">
    <source>
        <dbReference type="ARBA" id="ARBA00023012"/>
    </source>
</evidence>
<evidence type="ECO:0000259" key="4">
    <source>
        <dbReference type="PROSITE" id="PS50110"/>
    </source>
</evidence>
<dbReference type="Gene3D" id="1.10.10.10">
    <property type="entry name" value="Winged helix-like DNA-binding domain superfamily/Winged helix DNA-binding domain"/>
    <property type="match status" value="1"/>
</dbReference>
<dbReference type="InterPro" id="IPR036388">
    <property type="entry name" value="WH-like_DNA-bd_sf"/>
</dbReference>